<feature type="region of interest" description="Disordered" evidence="1">
    <location>
        <begin position="163"/>
        <end position="184"/>
    </location>
</feature>
<reference evidence="3 4" key="1">
    <citation type="submission" date="2014-06" db="EMBL/GenBank/DDBJ databases">
        <authorList>
            <person name="Swart Estienne"/>
        </authorList>
    </citation>
    <scope>NUCLEOTIDE SEQUENCE [LARGE SCALE GENOMIC DNA]</scope>
    <source>
        <strain evidence="3 4">130c</strain>
    </source>
</reference>
<dbReference type="InParanoid" id="A0A078B508"/>
<dbReference type="Proteomes" id="UP000039865">
    <property type="component" value="Unassembled WGS sequence"/>
</dbReference>
<evidence type="ECO:0000313" key="4">
    <source>
        <dbReference type="Proteomes" id="UP000039865"/>
    </source>
</evidence>
<proteinExistence type="predicted"/>
<feature type="region of interest" description="Disordered" evidence="1">
    <location>
        <begin position="226"/>
        <end position="254"/>
    </location>
</feature>
<feature type="compositionally biased region" description="Basic and acidic residues" evidence="1">
    <location>
        <begin position="315"/>
        <end position="329"/>
    </location>
</feature>
<gene>
    <name evidence="3" type="primary">Contig1053.g1150</name>
    <name evidence="3" type="ORF">STYLEM_18463</name>
</gene>
<sequence>MLYYSTLVFYFLLCLGAVLWFIFGLGCAFKRMQRHNKVVRKKLQEIRNKISWKNELDERKKSEFLVVRDYVQLQNNKRAYIEKKINGKKEQELPKSVKEAMKRSQEKQKVRNRLRFEKDIKELHLYKRRIPKCLYLPNPDIRSREESEDDVEEDDDFDRIDSQQSLNMHQIDEDNPGQTSNDKRRMLYEKEKNESHLKRTQRTEKHFKKEFIDSVQYKKKSIKYGKLRKRRLKNVEHQPPNKSQEDDQNSKQTLFAVPDQAEIIKRRMSFSKRDNLMNSEIKKQIDNFMSLHLNHLSSSGEFKSQSGSQSSSQPRENEVNEKIDYFKED</sequence>
<keyword evidence="2" id="KW-0472">Membrane</keyword>
<keyword evidence="4" id="KW-1185">Reference proteome</keyword>
<protein>
    <submittedName>
        <fullName evidence="3">Uncharacterized protein</fullName>
    </submittedName>
</protein>
<feature type="region of interest" description="Disordered" evidence="1">
    <location>
        <begin position="298"/>
        <end position="329"/>
    </location>
</feature>
<evidence type="ECO:0000313" key="3">
    <source>
        <dbReference type="EMBL" id="CDW89331.1"/>
    </source>
</evidence>
<dbReference type="EMBL" id="CCKQ01017444">
    <property type="protein sequence ID" value="CDW89331.1"/>
    <property type="molecule type" value="Genomic_DNA"/>
</dbReference>
<organism evidence="3 4">
    <name type="scientific">Stylonychia lemnae</name>
    <name type="common">Ciliate</name>
    <dbReference type="NCBI Taxonomy" id="5949"/>
    <lineage>
        <taxon>Eukaryota</taxon>
        <taxon>Sar</taxon>
        <taxon>Alveolata</taxon>
        <taxon>Ciliophora</taxon>
        <taxon>Intramacronucleata</taxon>
        <taxon>Spirotrichea</taxon>
        <taxon>Stichotrichia</taxon>
        <taxon>Sporadotrichida</taxon>
        <taxon>Oxytrichidae</taxon>
        <taxon>Stylonychinae</taxon>
        <taxon>Stylonychia</taxon>
    </lineage>
</organism>
<keyword evidence="2" id="KW-0812">Transmembrane</keyword>
<keyword evidence="2" id="KW-1133">Transmembrane helix</keyword>
<feature type="compositionally biased region" description="Low complexity" evidence="1">
    <location>
        <begin position="298"/>
        <end position="313"/>
    </location>
</feature>
<dbReference type="AlphaFoldDB" id="A0A078B508"/>
<feature type="transmembrane region" description="Helical" evidence="2">
    <location>
        <begin position="6"/>
        <end position="29"/>
    </location>
</feature>
<evidence type="ECO:0000256" key="2">
    <source>
        <dbReference type="SAM" id="Phobius"/>
    </source>
</evidence>
<name>A0A078B508_STYLE</name>
<evidence type="ECO:0000256" key="1">
    <source>
        <dbReference type="SAM" id="MobiDB-lite"/>
    </source>
</evidence>
<accession>A0A078B508</accession>